<accession>A0A1A8ZLH8</accession>
<sequence>MSADRDERADPLRQPPPADAQEQRQDETVVGPAERVSDAVPEASEADLAEQGVLVPPSDQADLASSVRGDLTAADALEQNQEIPVPDEDRRG</sequence>
<proteinExistence type="predicted"/>
<dbReference type="EMBL" id="LT594324">
    <property type="protein sequence ID" value="SBT44707.1"/>
    <property type="molecule type" value="Genomic_DNA"/>
</dbReference>
<dbReference type="RefSeq" id="WP_091194037.1">
    <property type="nucleotide sequence ID" value="NZ_LT594324.1"/>
</dbReference>
<evidence type="ECO:0008006" key="4">
    <source>
        <dbReference type="Google" id="ProtNLM"/>
    </source>
</evidence>
<feature type="compositionally biased region" description="Basic and acidic residues" evidence="1">
    <location>
        <begin position="1"/>
        <end position="11"/>
    </location>
</feature>
<evidence type="ECO:0000256" key="1">
    <source>
        <dbReference type="SAM" id="MobiDB-lite"/>
    </source>
</evidence>
<dbReference type="PATRIC" id="fig|299146.4.peg.2211"/>
<evidence type="ECO:0000313" key="2">
    <source>
        <dbReference type="EMBL" id="SBT44707.1"/>
    </source>
</evidence>
<feature type="region of interest" description="Disordered" evidence="1">
    <location>
        <begin position="1"/>
        <end position="92"/>
    </location>
</feature>
<dbReference type="AlphaFoldDB" id="A0A1A8ZLH8"/>
<dbReference type="Proteomes" id="UP000198765">
    <property type="component" value="Chromosome I"/>
</dbReference>
<reference evidence="2 3" key="1">
    <citation type="submission" date="2016-06" db="EMBL/GenBank/DDBJ databases">
        <authorList>
            <person name="Kjaerup R.B."/>
            <person name="Dalgaard T.S."/>
            <person name="Juul-Madsen H.R."/>
        </authorList>
    </citation>
    <scope>NUCLEOTIDE SEQUENCE [LARGE SCALE GENOMIC DNA]</scope>
    <source>
        <strain evidence="2 3">DSM 45248</strain>
    </source>
</reference>
<protein>
    <recommendedName>
        <fullName evidence="4">DUF5709 domain-containing protein</fullName>
    </recommendedName>
</protein>
<keyword evidence="3" id="KW-1185">Reference proteome</keyword>
<organism evidence="2 3">
    <name type="scientific">Micromonospora narathiwatensis</name>
    <dbReference type="NCBI Taxonomy" id="299146"/>
    <lineage>
        <taxon>Bacteria</taxon>
        <taxon>Bacillati</taxon>
        <taxon>Actinomycetota</taxon>
        <taxon>Actinomycetes</taxon>
        <taxon>Micromonosporales</taxon>
        <taxon>Micromonosporaceae</taxon>
        <taxon>Micromonospora</taxon>
    </lineage>
</organism>
<gene>
    <name evidence="2" type="ORF">GA0070621_2140</name>
</gene>
<evidence type="ECO:0000313" key="3">
    <source>
        <dbReference type="Proteomes" id="UP000198765"/>
    </source>
</evidence>
<dbReference type="OrthoDB" id="3385629at2"/>
<name>A0A1A8ZLH8_9ACTN</name>